<accession>A0A8K0VVP2</accession>
<dbReference type="OrthoDB" id="1658288at2759"/>
<reference evidence="3" key="1">
    <citation type="journal article" date="2021" name="Nat. Commun.">
        <title>Genetic determinants of endophytism in the Arabidopsis root mycobiome.</title>
        <authorList>
            <person name="Mesny F."/>
            <person name="Miyauchi S."/>
            <person name="Thiergart T."/>
            <person name="Pickel B."/>
            <person name="Atanasova L."/>
            <person name="Karlsson M."/>
            <person name="Huettel B."/>
            <person name="Barry K.W."/>
            <person name="Haridas S."/>
            <person name="Chen C."/>
            <person name="Bauer D."/>
            <person name="Andreopoulos W."/>
            <person name="Pangilinan J."/>
            <person name="LaButti K."/>
            <person name="Riley R."/>
            <person name="Lipzen A."/>
            <person name="Clum A."/>
            <person name="Drula E."/>
            <person name="Henrissat B."/>
            <person name="Kohler A."/>
            <person name="Grigoriev I.V."/>
            <person name="Martin F.M."/>
            <person name="Hacquard S."/>
        </authorList>
    </citation>
    <scope>NUCLEOTIDE SEQUENCE</scope>
    <source>
        <strain evidence="3">MPI-SDFR-AT-0120</strain>
    </source>
</reference>
<dbReference type="PANTHER" id="PTHR10622">
    <property type="entry name" value="HET DOMAIN-CONTAINING PROTEIN"/>
    <property type="match status" value="1"/>
</dbReference>
<dbReference type="SMART" id="SM00028">
    <property type="entry name" value="TPR"/>
    <property type="match status" value="5"/>
</dbReference>
<dbReference type="InterPro" id="IPR027417">
    <property type="entry name" value="P-loop_NTPase"/>
</dbReference>
<dbReference type="InterPro" id="IPR011990">
    <property type="entry name" value="TPR-like_helical_dom_sf"/>
</dbReference>
<dbReference type="InterPro" id="IPR010730">
    <property type="entry name" value="HET"/>
</dbReference>
<dbReference type="InterPro" id="IPR019734">
    <property type="entry name" value="TPR_rpt"/>
</dbReference>
<feature type="region of interest" description="Disordered" evidence="1">
    <location>
        <begin position="1037"/>
        <end position="1060"/>
    </location>
</feature>
<dbReference type="PANTHER" id="PTHR10622:SF11">
    <property type="entry name" value="HET-DOMAIN-CONTAINING PROTEIN"/>
    <property type="match status" value="1"/>
</dbReference>
<dbReference type="Proteomes" id="UP000813461">
    <property type="component" value="Unassembled WGS sequence"/>
</dbReference>
<evidence type="ECO:0000313" key="3">
    <source>
        <dbReference type="EMBL" id="KAH7078502.1"/>
    </source>
</evidence>
<dbReference type="Pfam" id="PF13374">
    <property type="entry name" value="TPR_10"/>
    <property type="match status" value="1"/>
</dbReference>
<dbReference type="Gene3D" id="1.25.40.10">
    <property type="entry name" value="Tetratricopeptide repeat domain"/>
    <property type="match status" value="2"/>
</dbReference>
<name>A0A8K0VVP2_9PLEO</name>
<dbReference type="SUPFAM" id="SSF52540">
    <property type="entry name" value="P-loop containing nucleoside triphosphate hydrolases"/>
    <property type="match status" value="1"/>
</dbReference>
<evidence type="ECO:0000256" key="1">
    <source>
        <dbReference type="SAM" id="MobiDB-lite"/>
    </source>
</evidence>
<protein>
    <recommendedName>
        <fullName evidence="2">Heterokaryon incompatibility domain-containing protein</fullName>
    </recommendedName>
</protein>
<evidence type="ECO:0000313" key="4">
    <source>
        <dbReference type="Proteomes" id="UP000813461"/>
    </source>
</evidence>
<dbReference type="SUPFAM" id="SSF48452">
    <property type="entry name" value="TPR-like"/>
    <property type="match status" value="3"/>
</dbReference>
<sequence length="1081" mass="123684">MRLLACNNRKHLSFTKDIIGDDEIPPYAILSHTWQTDQEVTFNEMLKRSATKKSGYKKIEFCAKQAQLDDLQYFWVDTCCINKADHIELQDAINSMFRWYRDAKQCYVYLWDVSARNVSSERWEEEFRKSRWFTRGWTLQELLAPTHVKFYSKDGVYLGDKQSLERQIHEITGIPIAALHSTPLQNFSIEDRMSWFGNRQTTRSEDKAYSLLGIFGVYMLPNYGEGYDYAFKRLRREIHQLSQDLSQQQASSQSMVQTSQLEGEGTVRAPWLVPFPRPRSFVGREIQLARLAAHVSSADGQRLAIYGLGGCGKTALTLETVYRTREVEPTRAIFWVPAVTRAGFEQVYQEIAALLQIPLRTDGRDDVLQQVKMKLSEDICEPWLLIVDNADDVGLLFEHVDEGTGAQRLIDYLPRGATGSIIFTTRTREAALKLAENNLLSLGALDNVEAADLLKIRLLPEHHAELKDKETVGDLLKMLFYHALAIVQAVAFVNTNDLTLADYIALYRQNESESINLLNEEYEDQGRYRDTNNAVATTWYISFEQIRKVNQLAAHHLVFMACTANNDIPASMLAKSKSLVEQTKALGMLKAYAFIVERVPKLGEQTMHERVRRFDMHPLVHLTIRGWMKGQHQWDIWTERAMKRLTELIPYGNPNTREVWSAYLQHATHVIEIPEALKMESRMTLLERLGECERTLGRYAAAEQTYRQAIEQRERMSGSDHLDARTGRSQLARCLLHMRRGEEAERMLRKELASDDPALTTAHKQLKLTNMHNLAAAMRQQGKTTEADEIDRQTRVLTEDTFGAEHELTLSSQRSLAATLRRQGKHAEAANLLRQILETSTRTLGPEDTDTLFTMRELGLLLFDQADYPEASQLQHDELRLREKYLGETHPSIPSCVYNLGSTLSRQNKHVQAESLHRQSLTRHQALLSKDDPVLLDTMAGFARCLDAHGKVTEAELLHREVLSVREKALPRGHVDTTWSLYWLAEALDALGRYDEALELYERALEGFKVVFGEEHANTVGCRNVLEVVREKVGSRAEGGIEDGEDTQAGAEEMGESGTEVAIRSKRRRWRDLTKWKRGKE</sequence>
<dbReference type="AlphaFoldDB" id="A0A8K0VVP2"/>
<organism evidence="3 4">
    <name type="scientific">Paraphoma chrysanthemicola</name>
    <dbReference type="NCBI Taxonomy" id="798071"/>
    <lineage>
        <taxon>Eukaryota</taxon>
        <taxon>Fungi</taxon>
        <taxon>Dikarya</taxon>
        <taxon>Ascomycota</taxon>
        <taxon>Pezizomycotina</taxon>
        <taxon>Dothideomycetes</taxon>
        <taxon>Pleosporomycetidae</taxon>
        <taxon>Pleosporales</taxon>
        <taxon>Pleosporineae</taxon>
        <taxon>Phaeosphaeriaceae</taxon>
        <taxon>Paraphoma</taxon>
    </lineage>
</organism>
<dbReference type="Pfam" id="PF13424">
    <property type="entry name" value="TPR_12"/>
    <property type="match status" value="4"/>
</dbReference>
<evidence type="ECO:0000259" key="2">
    <source>
        <dbReference type="Pfam" id="PF06985"/>
    </source>
</evidence>
<dbReference type="Gene3D" id="3.40.50.300">
    <property type="entry name" value="P-loop containing nucleotide triphosphate hydrolases"/>
    <property type="match status" value="1"/>
</dbReference>
<comment type="caution">
    <text evidence="3">The sequence shown here is derived from an EMBL/GenBank/DDBJ whole genome shotgun (WGS) entry which is preliminary data.</text>
</comment>
<keyword evidence="4" id="KW-1185">Reference proteome</keyword>
<gene>
    <name evidence="3" type="ORF">FB567DRAFT_137246</name>
</gene>
<dbReference type="Pfam" id="PF06985">
    <property type="entry name" value="HET"/>
    <property type="match status" value="1"/>
</dbReference>
<dbReference type="EMBL" id="JAGMVJ010000017">
    <property type="protein sequence ID" value="KAH7078502.1"/>
    <property type="molecule type" value="Genomic_DNA"/>
</dbReference>
<feature type="domain" description="Heterokaryon incompatibility" evidence="2">
    <location>
        <begin position="27"/>
        <end position="115"/>
    </location>
</feature>
<proteinExistence type="predicted"/>